<organism evidence="6 7">
    <name type="scientific">Kribbella sancticallisti</name>
    <dbReference type="NCBI Taxonomy" id="460087"/>
    <lineage>
        <taxon>Bacteria</taxon>
        <taxon>Bacillati</taxon>
        <taxon>Actinomycetota</taxon>
        <taxon>Actinomycetes</taxon>
        <taxon>Propionibacteriales</taxon>
        <taxon>Kribbellaceae</taxon>
        <taxon>Kribbella</taxon>
    </lineage>
</organism>
<dbReference type="SMART" id="SM00354">
    <property type="entry name" value="HTH_LACI"/>
    <property type="match status" value="1"/>
</dbReference>
<evidence type="ECO:0000256" key="3">
    <source>
        <dbReference type="ARBA" id="ARBA00023163"/>
    </source>
</evidence>
<dbReference type="InterPro" id="IPR028082">
    <property type="entry name" value="Peripla_BP_I"/>
</dbReference>
<dbReference type="PROSITE" id="PS50932">
    <property type="entry name" value="HTH_LACI_2"/>
    <property type="match status" value="1"/>
</dbReference>
<dbReference type="Gene3D" id="1.10.260.40">
    <property type="entry name" value="lambda repressor-like DNA-binding domains"/>
    <property type="match status" value="1"/>
</dbReference>
<reference evidence="6 7" key="1">
    <citation type="journal article" date="2019" name="Int. J. Syst. Evol. Microbiol.">
        <title>The Global Catalogue of Microorganisms (GCM) 10K type strain sequencing project: providing services to taxonomists for standard genome sequencing and annotation.</title>
        <authorList>
            <consortium name="The Broad Institute Genomics Platform"/>
            <consortium name="The Broad Institute Genome Sequencing Center for Infectious Disease"/>
            <person name="Wu L."/>
            <person name="Ma J."/>
        </authorList>
    </citation>
    <scope>NUCLEOTIDE SEQUENCE [LARGE SCALE GENOMIC DNA]</scope>
    <source>
        <strain evidence="6 7">JCM 14969</strain>
    </source>
</reference>
<evidence type="ECO:0000256" key="4">
    <source>
        <dbReference type="SAM" id="MobiDB-lite"/>
    </source>
</evidence>
<dbReference type="PANTHER" id="PTHR30146:SF153">
    <property type="entry name" value="LACTOSE OPERON REPRESSOR"/>
    <property type="match status" value="1"/>
</dbReference>
<dbReference type="Pfam" id="PF00356">
    <property type="entry name" value="LacI"/>
    <property type="match status" value="1"/>
</dbReference>
<dbReference type="InterPro" id="IPR000843">
    <property type="entry name" value="HTH_LacI"/>
</dbReference>
<dbReference type="PANTHER" id="PTHR30146">
    <property type="entry name" value="LACI-RELATED TRANSCRIPTIONAL REPRESSOR"/>
    <property type="match status" value="1"/>
</dbReference>
<dbReference type="Gene3D" id="3.40.50.2300">
    <property type="match status" value="2"/>
</dbReference>
<dbReference type="InterPro" id="IPR046335">
    <property type="entry name" value="LacI/GalR-like_sensor"/>
</dbReference>
<dbReference type="EMBL" id="BAAAOS010000018">
    <property type="protein sequence ID" value="GAA1568530.1"/>
    <property type="molecule type" value="Genomic_DNA"/>
</dbReference>
<gene>
    <name evidence="6" type="ORF">GCM10009789_22430</name>
</gene>
<dbReference type="PROSITE" id="PS00356">
    <property type="entry name" value="HTH_LACI_1"/>
    <property type="match status" value="1"/>
</dbReference>
<keyword evidence="7" id="KW-1185">Reference proteome</keyword>
<dbReference type="CDD" id="cd06267">
    <property type="entry name" value="PBP1_LacI_sugar_binding-like"/>
    <property type="match status" value="1"/>
</dbReference>
<dbReference type="CDD" id="cd01392">
    <property type="entry name" value="HTH_LacI"/>
    <property type="match status" value="1"/>
</dbReference>
<comment type="caution">
    <text evidence="6">The sequence shown here is derived from an EMBL/GenBank/DDBJ whole genome shotgun (WGS) entry which is preliminary data.</text>
</comment>
<dbReference type="Proteomes" id="UP001500393">
    <property type="component" value="Unassembled WGS sequence"/>
</dbReference>
<evidence type="ECO:0000313" key="6">
    <source>
        <dbReference type="EMBL" id="GAA1568530.1"/>
    </source>
</evidence>
<dbReference type="SUPFAM" id="SSF47413">
    <property type="entry name" value="lambda repressor-like DNA-binding domains"/>
    <property type="match status" value="1"/>
</dbReference>
<keyword evidence="1" id="KW-0805">Transcription regulation</keyword>
<dbReference type="Pfam" id="PF13377">
    <property type="entry name" value="Peripla_BP_3"/>
    <property type="match status" value="1"/>
</dbReference>
<evidence type="ECO:0000256" key="2">
    <source>
        <dbReference type="ARBA" id="ARBA00023125"/>
    </source>
</evidence>
<keyword evidence="3" id="KW-0804">Transcription</keyword>
<feature type="region of interest" description="Disordered" evidence="4">
    <location>
        <begin position="1"/>
        <end position="32"/>
    </location>
</feature>
<feature type="domain" description="HTH lacI-type" evidence="5">
    <location>
        <begin position="14"/>
        <end position="69"/>
    </location>
</feature>
<dbReference type="InterPro" id="IPR010982">
    <property type="entry name" value="Lambda_DNA-bd_dom_sf"/>
</dbReference>
<dbReference type="SUPFAM" id="SSF53822">
    <property type="entry name" value="Periplasmic binding protein-like I"/>
    <property type="match status" value="1"/>
</dbReference>
<accession>A0ABN2D1G3</accession>
<evidence type="ECO:0000256" key="1">
    <source>
        <dbReference type="ARBA" id="ARBA00023015"/>
    </source>
</evidence>
<dbReference type="PRINTS" id="PR00036">
    <property type="entry name" value="HTHLACI"/>
</dbReference>
<keyword evidence="2 6" id="KW-0238">DNA-binding</keyword>
<evidence type="ECO:0000259" key="5">
    <source>
        <dbReference type="PROSITE" id="PS50932"/>
    </source>
</evidence>
<protein>
    <submittedName>
        <fullName evidence="6">LacI family DNA-binding transcriptional regulator</fullName>
    </submittedName>
</protein>
<evidence type="ECO:0000313" key="7">
    <source>
        <dbReference type="Proteomes" id="UP001500393"/>
    </source>
</evidence>
<name>A0ABN2D1G3_9ACTN</name>
<dbReference type="GO" id="GO:0003677">
    <property type="term" value="F:DNA binding"/>
    <property type="evidence" value="ECO:0007669"/>
    <property type="project" value="UniProtKB-KW"/>
</dbReference>
<proteinExistence type="predicted"/>
<sequence>MSALSGGSGSRRPVTLDDVARQAGVSQPTASRVLNGSSRKVAEAYRERVLQAARELGYTPNLPAQAMARGTSRTIALVISLISDPYFAAMAAEIMKQAEAIGLHVSIAVTERQADRELDLVRELRGQQPRAIILAGTGYVDPPSEQQLIDELRRYEETGGRVVLISRSDLPFETVDFDNHEGSRQLARELAALGYERCLILGSGTPLLSMQRRVEGFVAGLVESGVNGARVHHPEFSWTGARDFVLALTDADVRDLQLVFAVTDDLALGALAGLRERGLRIPEDIGVAGFDDITTLRDVVPQLTTVHVALNAVAQEAIYRATTSDSEPTRTTVPAYPVLRASTPPLQASCVIE</sequence>
<dbReference type="RefSeq" id="WP_344212653.1">
    <property type="nucleotide sequence ID" value="NZ_BAAAOS010000018.1"/>
</dbReference>